<protein>
    <submittedName>
        <fullName evidence="1">Uncharacterized protein</fullName>
    </submittedName>
</protein>
<gene>
    <name evidence="1" type="ORF">R4485_26855</name>
</gene>
<proteinExistence type="predicted"/>
<comment type="caution">
    <text evidence="1">The sequence shown here is derived from an EMBL/GenBank/DDBJ whole genome shotgun (WGS) entry which is preliminary data.</text>
</comment>
<name>A0AAE4VFG3_MYCFO</name>
<dbReference type="Proteomes" id="UP001186041">
    <property type="component" value="Unassembled WGS sequence"/>
</dbReference>
<dbReference type="RefSeq" id="WP_171504740.1">
    <property type="nucleotide sequence ID" value="NZ_JAAZWM010000019.1"/>
</dbReference>
<organism evidence="1 2">
    <name type="scientific">Mycolicibacterium fortuitum</name>
    <name type="common">Mycobacterium fortuitum</name>
    <dbReference type="NCBI Taxonomy" id="1766"/>
    <lineage>
        <taxon>Bacteria</taxon>
        <taxon>Bacillati</taxon>
        <taxon>Actinomycetota</taxon>
        <taxon>Actinomycetes</taxon>
        <taxon>Mycobacteriales</taxon>
        <taxon>Mycobacteriaceae</taxon>
        <taxon>Mycolicibacterium</taxon>
    </lineage>
</organism>
<sequence length="129" mass="13928">MKLKVELERLHRLGTVLHGLADEAGDLKTGFTYSTPPSISTGVPLQDAVYNASRSVPTSVTEALTINRDLIDTTLVSAIKERLGETGDVMQNVANEYRDADEALVSVQTVATIYTHATGDWDVPEVGAR</sequence>
<evidence type="ECO:0000313" key="2">
    <source>
        <dbReference type="Proteomes" id="UP001186041"/>
    </source>
</evidence>
<dbReference type="EMBL" id="JAWLVV010000031">
    <property type="protein sequence ID" value="MDV7293777.1"/>
    <property type="molecule type" value="Genomic_DNA"/>
</dbReference>
<reference evidence="1" key="1">
    <citation type="submission" date="2023-10" db="EMBL/GenBank/DDBJ databases">
        <title>Mycolicibacterium fortuitum clinical isolates causing pulmonary infections in humans.</title>
        <authorList>
            <person name="Mejia-Ponce P.M."/>
            <person name="Zenteno-Cuevas R."/>
            <person name="Licona-Cassani C."/>
        </authorList>
    </citation>
    <scope>NUCLEOTIDE SEQUENCE</scope>
    <source>
        <strain evidence="1">M8</strain>
    </source>
</reference>
<accession>A0AAE4VFG3</accession>
<dbReference type="AlphaFoldDB" id="A0AAE4VFG3"/>
<evidence type="ECO:0000313" key="1">
    <source>
        <dbReference type="EMBL" id="MDV7293777.1"/>
    </source>
</evidence>